<dbReference type="OrthoDB" id="1729074at2759"/>
<dbReference type="Proteomes" id="UP000824120">
    <property type="component" value="Chromosome 11"/>
</dbReference>
<sequence>MGGSGKAAGPHPIGEDVIFYNAGFKSYDITRCKDEVGKWFEWVERSRKLMRGVKVSIKVLKWVVAVFIEASKVHGRAVKRWNLKDHFAEFYCTLKYNESGRYISFIALQGQNKSVIITPESTPNGGWGNIAHKIAGFIYDPIKTQETAVKDRKQLRKSYKEALFQDRWMTEATEKAEIQSTANKVRITDETPSLNDVRRWACNSWKLAIQVEVYAMNDGYFMFELPSKVAAEHVLTGQWIWRKMKLGLEWWKPTIGCWPAEIRRDWVWIRLLGLPMNLWSQKVFKEIGDICGGFIETEEETSLKNHLHWARIKVRGDGERIPREVEVTCDGFTYTIPVCCEAPVTVRLSEERREEKGKYPVVNTQDQLLQKIKEAQPAKKVDGHVGTSSEGSRMQVGLRFKGGENNVYSRKKLGQKEFLGPKTLGQKFLDPIVVENSRAQTSITYPVDIINIEISANKAKENKCQRQITQWNRVLGELEVARQSVEMAVTDREELGVKSITVMFQPLEEENLDGGTEEVIPLGIQFPEEDMSISDWIQQNITKLSSEFGVNFKGCEEKAKELLMKIDSNKQGNRGEQSKQTTSKRKGLLELKRLQLDSKFYSNGTRSKGGLAIMDQ</sequence>
<comment type="caution">
    <text evidence="2">The sequence shown here is derived from an EMBL/GenBank/DDBJ whole genome shotgun (WGS) entry which is preliminary data.</text>
</comment>
<dbReference type="Pfam" id="PF14111">
    <property type="entry name" value="DUF4283"/>
    <property type="match status" value="1"/>
</dbReference>
<gene>
    <name evidence="2" type="ORF">H5410_055626</name>
</gene>
<organism evidence="2 3">
    <name type="scientific">Solanum commersonii</name>
    <name type="common">Commerson's wild potato</name>
    <name type="synonym">Commerson's nightshade</name>
    <dbReference type="NCBI Taxonomy" id="4109"/>
    <lineage>
        <taxon>Eukaryota</taxon>
        <taxon>Viridiplantae</taxon>
        <taxon>Streptophyta</taxon>
        <taxon>Embryophyta</taxon>
        <taxon>Tracheophyta</taxon>
        <taxon>Spermatophyta</taxon>
        <taxon>Magnoliopsida</taxon>
        <taxon>eudicotyledons</taxon>
        <taxon>Gunneridae</taxon>
        <taxon>Pentapetalae</taxon>
        <taxon>asterids</taxon>
        <taxon>lamiids</taxon>
        <taxon>Solanales</taxon>
        <taxon>Solanaceae</taxon>
        <taxon>Solanoideae</taxon>
        <taxon>Solaneae</taxon>
        <taxon>Solanum</taxon>
    </lineage>
</organism>
<name>A0A9J5WJW8_SOLCO</name>
<evidence type="ECO:0000313" key="2">
    <source>
        <dbReference type="EMBL" id="KAG5575492.1"/>
    </source>
</evidence>
<feature type="domain" description="DUF4283" evidence="1">
    <location>
        <begin position="186"/>
        <end position="259"/>
    </location>
</feature>
<protein>
    <recommendedName>
        <fullName evidence="1">DUF4283 domain-containing protein</fullName>
    </recommendedName>
</protein>
<evidence type="ECO:0000313" key="3">
    <source>
        <dbReference type="Proteomes" id="UP000824120"/>
    </source>
</evidence>
<accession>A0A9J5WJW8</accession>
<dbReference type="EMBL" id="JACXVP010000011">
    <property type="protein sequence ID" value="KAG5575492.1"/>
    <property type="molecule type" value="Genomic_DNA"/>
</dbReference>
<dbReference type="PANTHER" id="PTHR34427:SF15">
    <property type="entry name" value="DUF4283 DOMAIN-CONTAINING PROTEIN"/>
    <property type="match status" value="1"/>
</dbReference>
<dbReference type="InterPro" id="IPR025558">
    <property type="entry name" value="DUF4283"/>
</dbReference>
<proteinExistence type="predicted"/>
<dbReference type="PANTHER" id="PTHR34427">
    <property type="entry name" value="DUF4283 DOMAIN PROTEIN"/>
    <property type="match status" value="1"/>
</dbReference>
<keyword evidence="3" id="KW-1185">Reference proteome</keyword>
<evidence type="ECO:0000259" key="1">
    <source>
        <dbReference type="Pfam" id="PF14111"/>
    </source>
</evidence>
<reference evidence="2 3" key="1">
    <citation type="submission" date="2020-09" db="EMBL/GenBank/DDBJ databases">
        <title>De no assembly of potato wild relative species, Solanum commersonii.</title>
        <authorList>
            <person name="Cho K."/>
        </authorList>
    </citation>
    <scope>NUCLEOTIDE SEQUENCE [LARGE SCALE GENOMIC DNA]</scope>
    <source>
        <strain evidence="2">LZ3.2</strain>
        <tissue evidence="2">Leaf</tissue>
    </source>
</reference>
<dbReference type="AlphaFoldDB" id="A0A9J5WJW8"/>